<dbReference type="EMBL" id="JAEAOA010000548">
    <property type="protein sequence ID" value="KAK3580912.1"/>
    <property type="molecule type" value="Genomic_DNA"/>
</dbReference>
<evidence type="ECO:0000256" key="1">
    <source>
        <dbReference type="SAM" id="MobiDB-lite"/>
    </source>
</evidence>
<evidence type="ECO:0000313" key="3">
    <source>
        <dbReference type="Proteomes" id="UP001195483"/>
    </source>
</evidence>
<dbReference type="AlphaFoldDB" id="A0AAE0RWF9"/>
<reference evidence="2" key="3">
    <citation type="submission" date="2023-05" db="EMBL/GenBank/DDBJ databases">
        <authorList>
            <person name="Smith C.H."/>
        </authorList>
    </citation>
    <scope>NUCLEOTIDE SEQUENCE</scope>
    <source>
        <strain evidence="2">CHS0354</strain>
        <tissue evidence="2">Mantle</tissue>
    </source>
</reference>
<comment type="caution">
    <text evidence="2">The sequence shown here is derived from an EMBL/GenBank/DDBJ whole genome shotgun (WGS) entry which is preliminary data.</text>
</comment>
<dbReference type="InterPro" id="IPR019141">
    <property type="entry name" value="DUF2045"/>
</dbReference>
<evidence type="ECO:0008006" key="4">
    <source>
        <dbReference type="Google" id="ProtNLM"/>
    </source>
</evidence>
<accession>A0AAE0RWF9</accession>
<protein>
    <recommendedName>
        <fullName evidence="4">KIAA0930</fullName>
    </recommendedName>
</protein>
<evidence type="ECO:0000313" key="2">
    <source>
        <dbReference type="EMBL" id="KAK3580912.1"/>
    </source>
</evidence>
<feature type="region of interest" description="Disordered" evidence="1">
    <location>
        <begin position="1"/>
        <end position="22"/>
    </location>
</feature>
<dbReference type="Proteomes" id="UP001195483">
    <property type="component" value="Unassembled WGS sequence"/>
</dbReference>
<reference evidence="2" key="2">
    <citation type="journal article" date="2021" name="Genome Biol. Evol.">
        <title>Developing a high-quality reference genome for a parasitic bivalve with doubly uniparental inheritance (Bivalvia: Unionida).</title>
        <authorList>
            <person name="Smith C.H."/>
        </authorList>
    </citation>
    <scope>NUCLEOTIDE SEQUENCE</scope>
    <source>
        <strain evidence="2">CHS0354</strain>
        <tissue evidence="2">Mantle</tissue>
    </source>
</reference>
<keyword evidence="3" id="KW-1185">Reference proteome</keyword>
<sequence length="424" mass="48676">MADEEDGESQEGEKTKPRSSLRRMLSTVNKERAKDKCHFSISGDFELVETSSRQSWTVLFTEYFLDGSRSPDDTTDDMLFYVQKVESSSGRSIVLKPKVEVYRRDSKKLPSLGDTSIDWEETVYLNIILQQFRYTLTCAICTRTGSKDIQTLKKYSHRVYPSPSRRRMDSKGTEEEICYPNIFFSVDNFEEAFADIIVRDCELVTVELVAEDKDGTFQGVIFLGSIRYEALKKVYDSRASLTSRMVQKMSMGLFKGHHKRVEFVRMRGPHAKGYAEMAVSRVKGSGPETPDLENFPMDNFDDPQQEQNKYTQRRMSDPSAAITSFVHGARRAMNMRKSQSDTNSLDFQEGPEEVEAGTLHDELASTEQYNGFWGKSFGQAWHWFKEKRRASSVALNAYLTYITLPWHQIIADVLEVREQPVLLS</sequence>
<proteinExistence type="predicted"/>
<name>A0AAE0RWF9_9BIVA</name>
<reference evidence="2" key="1">
    <citation type="journal article" date="2021" name="Genome Biol. Evol.">
        <title>A High-Quality Reference Genome for a Parasitic Bivalve with Doubly Uniparental Inheritance (Bivalvia: Unionida).</title>
        <authorList>
            <person name="Smith C.H."/>
        </authorList>
    </citation>
    <scope>NUCLEOTIDE SEQUENCE</scope>
    <source>
        <strain evidence="2">CHS0354</strain>
    </source>
</reference>
<feature type="compositionally biased region" description="Acidic residues" evidence="1">
    <location>
        <begin position="1"/>
        <end position="10"/>
    </location>
</feature>
<dbReference type="PANTHER" id="PTHR21477">
    <property type="entry name" value="ZGC:172139"/>
    <property type="match status" value="1"/>
</dbReference>
<dbReference type="PANTHER" id="PTHR21477:SF13">
    <property type="entry name" value="KIAA0930"/>
    <property type="match status" value="1"/>
</dbReference>
<gene>
    <name evidence="2" type="ORF">CHS0354_008203</name>
</gene>
<organism evidence="2 3">
    <name type="scientific">Potamilus streckersoni</name>
    <dbReference type="NCBI Taxonomy" id="2493646"/>
    <lineage>
        <taxon>Eukaryota</taxon>
        <taxon>Metazoa</taxon>
        <taxon>Spiralia</taxon>
        <taxon>Lophotrochozoa</taxon>
        <taxon>Mollusca</taxon>
        <taxon>Bivalvia</taxon>
        <taxon>Autobranchia</taxon>
        <taxon>Heteroconchia</taxon>
        <taxon>Palaeoheterodonta</taxon>
        <taxon>Unionida</taxon>
        <taxon>Unionoidea</taxon>
        <taxon>Unionidae</taxon>
        <taxon>Ambleminae</taxon>
        <taxon>Lampsilini</taxon>
        <taxon>Potamilus</taxon>
    </lineage>
</organism>
<feature type="region of interest" description="Disordered" evidence="1">
    <location>
        <begin position="282"/>
        <end position="315"/>
    </location>
</feature>
<dbReference type="Pfam" id="PF09741">
    <property type="entry name" value="DUF2045"/>
    <property type="match status" value="1"/>
</dbReference>